<comment type="subunit">
    <text evidence="13">Heterohexamer.</text>
</comment>
<dbReference type="RefSeq" id="XP_056047632.1">
    <property type="nucleotide sequence ID" value="XM_056186414.1"/>
</dbReference>
<protein>
    <recommendedName>
        <fullName evidence="13">Mitochondrial import inner membrane translocase subunit</fullName>
    </recommendedName>
</protein>
<evidence type="ECO:0000256" key="6">
    <source>
        <dbReference type="ARBA" id="ARBA00022833"/>
    </source>
</evidence>
<dbReference type="PANTHER" id="PTHR13172">
    <property type="entry name" value="MITOCHONDRIAL IMPORT INNER MEMBRANE TRANSLOCASE SUBUNIT TIM9B"/>
    <property type="match status" value="1"/>
</dbReference>
<dbReference type="AlphaFoldDB" id="A0AAD7VVE8"/>
<comment type="similarity">
    <text evidence="2 13">Belongs to the small Tim family.</text>
</comment>
<evidence type="ECO:0000259" key="14">
    <source>
        <dbReference type="Pfam" id="PF02953"/>
    </source>
</evidence>
<keyword evidence="6" id="KW-0862">Zinc</keyword>
<evidence type="ECO:0000256" key="8">
    <source>
        <dbReference type="ARBA" id="ARBA00023010"/>
    </source>
</evidence>
<name>A0AAD7VVE8_9ASCO</name>
<comment type="caution">
    <text evidence="15">The sequence shown here is derived from an EMBL/GenBank/DDBJ whole genome shotgun (WGS) entry which is preliminary data.</text>
</comment>
<dbReference type="Pfam" id="PF02953">
    <property type="entry name" value="zf-Tim10_DDP"/>
    <property type="match status" value="1"/>
</dbReference>
<evidence type="ECO:0000256" key="12">
    <source>
        <dbReference type="ARBA" id="ARBA00023186"/>
    </source>
</evidence>
<keyword evidence="4" id="KW-0479">Metal-binding</keyword>
<comment type="subcellular location">
    <subcellularLocation>
        <location evidence="1 13">Mitochondrion inner membrane</location>
        <topology evidence="1 13">Peripheral membrane protein</topology>
        <orientation evidence="1 13">Intermembrane side</orientation>
    </subcellularLocation>
</comment>
<dbReference type="InterPro" id="IPR035427">
    <property type="entry name" value="Tim10-like_dom_sf"/>
</dbReference>
<evidence type="ECO:0000256" key="9">
    <source>
        <dbReference type="ARBA" id="ARBA00023128"/>
    </source>
</evidence>
<evidence type="ECO:0000256" key="5">
    <source>
        <dbReference type="ARBA" id="ARBA00022792"/>
    </source>
</evidence>
<evidence type="ECO:0000256" key="1">
    <source>
        <dbReference type="ARBA" id="ARBA00004137"/>
    </source>
</evidence>
<keyword evidence="8 13" id="KW-0811">Translocation</keyword>
<keyword evidence="16" id="KW-1185">Reference proteome</keyword>
<evidence type="ECO:0000256" key="2">
    <source>
        <dbReference type="ARBA" id="ARBA00006720"/>
    </source>
</evidence>
<keyword evidence="9 13" id="KW-0496">Mitochondrion</keyword>
<sequence length="86" mass="9948">MDPGNLSQKETKKLEKINIDLTMRSISVTYMSMIGRCFDNCVNDMTSKSLSAKEEKCVKLCSEKFMKYQQRLEQRFNEESANLNAP</sequence>
<dbReference type="GO" id="GO:0005743">
    <property type="term" value="C:mitochondrial inner membrane"/>
    <property type="evidence" value="ECO:0007669"/>
    <property type="project" value="UniProtKB-SubCell"/>
</dbReference>
<dbReference type="Gene3D" id="1.10.287.810">
    <property type="entry name" value="Mitochondrial import inner membrane translocase subunit tim13 like domains"/>
    <property type="match status" value="1"/>
</dbReference>
<comment type="domain">
    <text evidence="13">The twin CX3C motif contains 4 conserved Cys residues that form 2 disulfide bonds in the mitochondrial intermembrane space.</text>
</comment>
<feature type="domain" description="Tim10-like" evidence="14">
    <location>
        <begin position="21"/>
        <end position="78"/>
    </location>
</feature>
<dbReference type="GO" id="GO:0015031">
    <property type="term" value="P:protein transport"/>
    <property type="evidence" value="ECO:0007669"/>
    <property type="project" value="UniProtKB-KW"/>
</dbReference>
<dbReference type="GeneID" id="80881580"/>
<keyword evidence="3 13" id="KW-0813">Transport</keyword>
<evidence type="ECO:0000256" key="3">
    <source>
        <dbReference type="ARBA" id="ARBA00022448"/>
    </source>
</evidence>
<gene>
    <name evidence="15" type="ORF">POJ06DRAFT_243845</name>
</gene>
<dbReference type="SUPFAM" id="SSF144122">
    <property type="entry name" value="Tim10-like"/>
    <property type="match status" value="1"/>
</dbReference>
<dbReference type="InterPro" id="IPR004217">
    <property type="entry name" value="Tim10-like"/>
</dbReference>
<keyword evidence="11 13" id="KW-1015">Disulfide bond</keyword>
<keyword evidence="7 13" id="KW-0653">Protein transport</keyword>
<dbReference type="GO" id="GO:0046872">
    <property type="term" value="F:metal ion binding"/>
    <property type="evidence" value="ECO:0007669"/>
    <property type="project" value="UniProtKB-KW"/>
</dbReference>
<keyword evidence="10" id="KW-0472">Membrane</keyword>
<accession>A0AAD7VVE8</accession>
<evidence type="ECO:0000256" key="7">
    <source>
        <dbReference type="ARBA" id="ARBA00022927"/>
    </source>
</evidence>
<dbReference type="InterPro" id="IPR050673">
    <property type="entry name" value="Mito_inner_translocase_sub"/>
</dbReference>
<evidence type="ECO:0000256" key="4">
    <source>
        <dbReference type="ARBA" id="ARBA00022723"/>
    </source>
</evidence>
<evidence type="ECO:0000256" key="10">
    <source>
        <dbReference type="ARBA" id="ARBA00023136"/>
    </source>
</evidence>
<reference evidence="15" key="1">
    <citation type="submission" date="2023-03" db="EMBL/GenBank/DDBJ databases">
        <title>Near-Complete genome sequence of Lipomyces tetrasporous NRRL Y-64009, an oleaginous yeast capable of growing on lignocellulosic hydrolysates.</title>
        <authorList>
            <consortium name="Lawrence Berkeley National Laboratory"/>
            <person name="Jagtap S.S."/>
            <person name="Liu J.-J."/>
            <person name="Walukiewicz H.E."/>
            <person name="Pangilinan J."/>
            <person name="Lipzen A."/>
            <person name="Ahrendt S."/>
            <person name="Koriabine M."/>
            <person name="Cobaugh K."/>
            <person name="Salamov A."/>
            <person name="Yoshinaga Y."/>
            <person name="Ng V."/>
            <person name="Daum C."/>
            <person name="Grigoriev I.V."/>
            <person name="Slininger P.J."/>
            <person name="Dien B.S."/>
            <person name="Jin Y.-S."/>
            <person name="Rao C.V."/>
        </authorList>
    </citation>
    <scope>NUCLEOTIDE SEQUENCE</scope>
    <source>
        <strain evidence="15">NRRL Y-64009</strain>
    </source>
</reference>
<evidence type="ECO:0000256" key="11">
    <source>
        <dbReference type="ARBA" id="ARBA00023157"/>
    </source>
</evidence>
<dbReference type="EMBL" id="JARPMG010000001">
    <property type="protein sequence ID" value="KAJ8104182.1"/>
    <property type="molecule type" value="Genomic_DNA"/>
</dbReference>
<organism evidence="15 16">
    <name type="scientific">Lipomyces tetrasporus</name>
    <dbReference type="NCBI Taxonomy" id="54092"/>
    <lineage>
        <taxon>Eukaryota</taxon>
        <taxon>Fungi</taxon>
        <taxon>Dikarya</taxon>
        <taxon>Ascomycota</taxon>
        <taxon>Saccharomycotina</taxon>
        <taxon>Lipomycetes</taxon>
        <taxon>Lipomycetales</taxon>
        <taxon>Lipomycetaceae</taxon>
        <taxon>Lipomyces</taxon>
    </lineage>
</organism>
<dbReference type="Proteomes" id="UP001217417">
    <property type="component" value="Unassembled WGS sequence"/>
</dbReference>
<proteinExistence type="inferred from homology"/>
<comment type="function">
    <text evidence="13">Mitochondrial intermembrane chaperone that participates in the import and insertion of some multi-pass transmembrane proteins into the mitochondrial inner membrane. Also required for the transfer of beta-barrel precursors from the TOM complex to the sorting and assembly machinery (SAM complex) of the outer membrane. Acts as a chaperone-like protein that protects the hydrophobic precursors from aggregation and guide them through the mitochondrial intermembrane space.</text>
</comment>
<keyword evidence="5 13" id="KW-0999">Mitochondrion inner membrane</keyword>
<evidence type="ECO:0000313" key="15">
    <source>
        <dbReference type="EMBL" id="KAJ8104182.1"/>
    </source>
</evidence>
<evidence type="ECO:0000256" key="13">
    <source>
        <dbReference type="RuleBase" id="RU367043"/>
    </source>
</evidence>
<keyword evidence="12 13" id="KW-0143">Chaperone</keyword>
<evidence type="ECO:0000313" key="16">
    <source>
        <dbReference type="Proteomes" id="UP001217417"/>
    </source>
</evidence>